<feature type="non-terminal residue" evidence="2">
    <location>
        <position position="1"/>
    </location>
</feature>
<gene>
    <name evidence="2" type="ORF">Agub_g3821</name>
</gene>
<dbReference type="Proteomes" id="UP001054857">
    <property type="component" value="Unassembled WGS sequence"/>
</dbReference>
<dbReference type="EMBL" id="BMAR01000004">
    <property type="protein sequence ID" value="GFR42945.1"/>
    <property type="molecule type" value="Genomic_DNA"/>
</dbReference>
<name>A0AAD3DJD5_9CHLO</name>
<feature type="region of interest" description="Disordered" evidence="1">
    <location>
        <begin position="1"/>
        <end position="68"/>
    </location>
</feature>
<proteinExistence type="predicted"/>
<feature type="compositionally biased region" description="Pro residues" evidence="1">
    <location>
        <begin position="110"/>
        <end position="123"/>
    </location>
</feature>
<organism evidence="2 3">
    <name type="scientific">Astrephomene gubernaculifera</name>
    <dbReference type="NCBI Taxonomy" id="47775"/>
    <lineage>
        <taxon>Eukaryota</taxon>
        <taxon>Viridiplantae</taxon>
        <taxon>Chlorophyta</taxon>
        <taxon>core chlorophytes</taxon>
        <taxon>Chlorophyceae</taxon>
        <taxon>CS clade</taxon>
        <taxon>Chlamydomonadales</taxon>
        <taxon>Astrephomenaceae</taxon>
        <taxon>Astrephomene</taxon>
    </lineage>
</organism>
<feature type="region of interest" description="Disordered" evidence="1">
    <location>
        <begin position="80"/>
        <end position="123"/>
    </location>
</feature>
<accession>A0AAD3DJD5</accession>
<sequence>LLPPLGSELGPAAATPLTELLAGTVEEEAEEDAQPERKEDEEEPEEELEEEVQEEEDEGLVPRHEAALVRAERAEADLLAGPTAAGFGPDSMAALMLPQPPPNTTQQPTSPSPSSAPAPPGPA</sequence>
<reference evidence="2 3" key="1">
    <citation type="journal article" date="2021" name="Sci. Rep.">
        <title>Genome sequencing of the multicellular alga Astrephomene provides insights into convergent evolution of germ-soma differentiation.</title>
        <authorList>
            <person name="Yamashita S."/>
            <person name="Yamamoto K."/>
            <person name="Matsuzaki R."/>
            <person name="Suzuki S."/>
            <person name="Yamaguchi H."/>
            <person name="Hirooka S."/>
            <person name="Minakuchi Y."/>
            <person name="Miyagishima S."/>
            <person name="Kawachi M."/>
            <person name="Toyoda A."/>
            <person name="Nozaki H."/>
        </authorList>
    </citation>
    <scope>NUCLEOTIDE SEQUENCE [LARGE SCALE GENOMIC DNA]</scope>
    <source>
        <strain evidence="2 3">NIES-4017</strain>
    </source>
</reference>
<evidence type="ECO:0000256" key="1">
    <source>
        <dbReference type="SAM" id="MobiDB-lite"/>
    </source>
</evidence>
<feature type="non-terminal residue" evidence="2">
    <location>
        <position position="123"/>
    </location>
</feature>
<comment type="caution">
    <text evidence="2">The sequence shown here is derived from an EMBL/GenBank/DDBJ whole genome shotgun (WGS) entry which is preliminary data.</text>
</comment>
<keyword evidence="3" id="KW-1185">Reference proteome</keyword>
<evidence type="ECO:0000313" key="3">
    <source>
        <dbReference type="Proteomes" id="UP001054857"/>
    </source>
</evidence>
<feature type="compositionally biased region" description="Low complexity" evidence="1">
    <location>
        <begin position="9"/>
        <end position="24"/>
    </location>
</feature>
<protein>
    <submittedName>
        <fullName evidence="2">Uncharacterized protein</fullName>
    </submittedName>
</protein>
<feature type="compositionally biased region" description="Acidic residues" evidence="1">
    <location>
        <begin position="25"/>
        <end position="59"/>
    </location>
</feature>
<evidence type="ECO:0000313" key="2">
    <source>
        <dbReference type="EMBL" id="GFR42945.1"/>
    </source>
</evidence>
<dbReference type="AlphaFoldDB" id="A0AAD3DJD5"/>